<evidence type="ECO:0000259" key="11">
    <source>
        <dbReference type="Pfam" id="PF00316"/>
    </source>
</evidence>
<feature type="binding site" evidence="9">
    <location>
        <position position="111"/>
    </location>
    <ligand>
        <name>Mg(2+)</name>
        <dbReference type="ChEBI" id="CHEBI:18420"/>
        <label>1</label>
    </ligand>
</feature>
<name>A0A176Z815_9BRAD</name>
<organism evidence="13 14">
    <name type="scientific">Bradyrhizobium neotropicale</name>
    <dbReference type="NCBI Taxonomy" id="1497615"/>
    <lineage>
        <taxon>Bacteria</taxon>
        <taxon>Pseudomonadati</taxon>
        <taxon>Pseudomonadota</taxon>
        <taxon>Alphaproteobacteria</taxon>
        <taxon>Hyphomicrobiales</taxon>
        <taxon>Nitrobacteraceae</taxon>
        <taxon>Bradyrhizobium</taxon>
    </lineage>
</organism>
<evidence type="ECO:0000256" key="5">
    <source>
        <dbReference type="ARBA" id="ARBA00022801"/>
    </source>
</evidence>
<comment type="similarity">
    <text evidence="2 9 10">Belongs to the FBPase class 1 family.</text>
</comment>
<dbReference type="InterPro" id="IPR028343">
    <property type="entry name" value="FBPtase"/>
</dbReference>
<feature type="binding site" evidence="9">
    <location>
        <position position="90"/>
    </location>
    <ligand>
        <name>Mg(2+)</name>
        <dbReference type="ChEBI" id="CHEBI:18420"/>
        <label>1</label>
    </ligand>
</feature>
<sequence>MTGQIRLDDHLQRYSETAPHALAVAAAVDAIAAGSLEIADLTSTGQLADASGLTTGRNSDGDLQRDLDVQADAILRRCLGKLPIAALASEEMREPQIVDREGRICVAMDPLDGSSNIDINMTVGTIFSILPAPDDLALAFHQRGSAQLAAGFITYGPQTSLVLTLGDGVDIFTHDRKSGCFRLARGNVQIPESCEEFAINGSNRRHWDPPVRAFIDECLAGVEGPANHDFNMRWIGSLVAEAYRILTRGGVFLYPSDARPGYGDGRLRLTYEAHPMAFIVEQAGGSASTGRERILDLAARDLHQRVPLIMGSSNEVRRVEELHCDPLLVASVSAPLFARRGFFRL</sequence>
<comment type="subunit">
    <text evidence="9">Homotetramer.</text>
</comment>
<reference evidence="13 14" key="1">
    <citation type="submission" date="2016-02" db="EMBL/GenBank/DDBJ databases">
        <title>Draft genome sequence of the strain BR 10247T Bradyrhizobium neotropicale isolated from nodules of Centrolobium paraense.</title>
        <authorList>
            <person name="Simoes-Araujo J.L."/>
            <person name="Barauna A.C."/>
            <person name="Silva K."/>
            <person name="Zilli J.E."/>
        </authorList>
    </citation>
    <scope>NUCLEOTIDE SEQUENCE [LARGE SCALE GENOMIC DNA]</scope>
    <source>
        <strain evidence="13 14">BR 10247</strain>
    </source>
</reference>
<feature type="domain" description="Fructose-1-6-bisphosphatase class 1 C-terminal" evidence="12">
    <location>
        <begin position="190"/>
        <end position="323"/>
    </location>
</feature>
<dbReference type="Pfam" id="PF00316">
    <property type="entry name" value="FBPase"/>
    <property type="match status" value="1"/>
</dbReference>
<dbReference type="AlphaFoldDB" id="A0A176Z815"/>
<dbReference type="NCBIfam" id="NF006780">
    <property type="entry name" value="PRK09293.1-4"/>
    <property type="match status" value="1"/>
</dbReference>
<evidence type="ECO:0000256" key="2">
    <source>
        <dbReference type="ARBA" id="ARBA00010941"/>
    </source>
</evidence>
<dbReference type="Pfam" id="PF18913">
    <property type="entry name" value="FBPase_C"/>
    <property type="match status" value="1"/>
</dbReference>
<dbReference type="GO" id="GO:0042132">
    <property type="term" value="F:fructose 1,6-bisphosphate 1-phosphatase activity"/>
    <property type="evidence" value="ECO:0007669"/>
    <property type="project" value="UniProtKB-UniRule"/>
</dbReference>
<evidence type="ECO:0000256" key="10">
    <source>
        <dbReference type="RuleBase" id="RU000508"/>
    </source>
</evidence>
<comment type="pathway">
    <text evidence="8">Carbohydrate biosynthesis.</text>
</comment>
<dbReference type="CDD" id="cd00354">
    <property type="entry name" value="FBPase"/>
    <property type="match status" value="1"/>
</dbReference>
<evidence type="ECO:0000256" key="7">
    <source>
        <dbReference type="ARBA" id="ARBA00023277"/>
    </source>
</evidence>
<dbReference type="FunFam" id="3.40.190.80:FF:000011">
    <property type="entry name" value="Fructose-1,6-bisphosphatase class 1"/>
    <property type="match status" value="1"/>
</dbReference>
<dbReference type="PIRSF" id="PIRSF000904">
    <property type="entry name" value="FBPtase_SBPase"/>
    <property type="match status" value="1"/>
</dbReference>
<dbReference type="EMBL" id="LSEF01000059">
    <property type="protein sequence ID" value="OAF15913.1"/>
    <property type="molecule type" value="Genomic_DNA"/>
</dbReference>
<keyword evidence="4 9" id="KW-0479">Metal-binding</keyword>
<keyword evidence="7 9" id="KW-0119">Carbohydrate metabolism</keyword>
<dbReference type="Gene3D" id="3.40.190.80">
    <property type="match status" value="1"/>
</dbReference>
<dbReference type="SUPFAM" id="SSF56655">
    <property type="entry name" value="Carbohydrate phosphatase"/>
    <property type="match status" value="1"/>
</dbReference>
<dbReference type="GO" id="GO:0030388">
    <property type="term" value="P:fructose 1,6-bisphosphate metabolic process"/>
    <property type="evidence" value="ECO:0007669"/>
    <property type="project" value="TreeGrafter"/>
</dbReference>
<evidence type="ECO:0000313" key="13">
    <source>
        <dbReference type="EMBL" id="OAF15913.1"/>
    </source>
</evidence>
<comment type="caution">
    <text evidence="13">The sequence shown here is derived from an EMBL/GenBank/DDBJ whole genome shotgun (WGS) entry which is preliminary data.</text>
</comment>
<dbReference type="NCBIfam" id="NF006779">
    <property type="entry name" value="PRK09293.1-3"/>
    <property type="match status" value="1"/>
</dbReference>
<feature type="binding site" evidence="9">
    <location>
        <position position="109"/>
    </location>
    <ligand>
        <name>Mg(2+)</name>
        <dbReference type="ChEBI" id="CHEBI:18420"/>
        <label>1</label>
    </ligand>
</feature>
<dbReference type="PANTHER" id="PTHR11556">
    <property type="entry name" value="FRUCTOSE-1,6-BISPHOSPHATASE-RELATED"/>
    <property type="match status" value="1"/>
</dbReference>
<dbReference type="Proteomes" id="UP000077173">
    <property type="component" value="Unassembled WGS sequence"/>
</dbReference>
<evidence type="ECO:0000256" key="8">
    <source>
        <dbReference type="ARBA" id="ARBA00024331"/>
    </source>
</evidence>
<dbReference type="Gene3D" id="3.30.540.10">
    <property type="entry name" value="Fructose-1,6-Bisphosphatase, subunit A, domain 1"/>
    <property type="match status" value="1"/>
</dbReference>
<gene>
    <name evidence="9" type="primary">fbp</name>
    <name evidence="13" type="ORF">AXW67_13900</name>
</gene>
<keyword evidence="6 9" id="KW-0460">Magnesium</keyword>
<dbReference type="GO" id="GO:0005986">
    <property type="term" value="P:sucrose biosynthetic process"/>
    <property type="evidence" value="ECO:0007669"/>
    <property type="project" value="TreeGrafter"/>
</dbReference>
<comment type="cofactor">
    <cofactor evidence="9">
        <name>Mg(2+)</name>
        <dbReference type="ChEBI" id="CHEBI:18420"/>
    </cofactor>
    <text evidence="9">Binds 2 magnesium ions per subunit.</text>
</comment>
<evidence type="ECO:0000256" key="1">
    <source>
        <dbReference type="ARBA" id="ARBA00001273"/>
    </source>
</evidence>
<dbReference type="PIRSF" id="PIRSF500210">
    <property type="entry name" value="FBPtase"/>
    <property type="match status" value="1"/>
</dbReference>
<dbReference type="RefSeq" id="WP_063679177.1">
    <property type="nucleotide sequence ID" value="NZ_LSEF01000059.1"/>
</dbReference>
<feature type="domain" description="Fructose-1-6-bisphosphatase class I N-terminal" evidence="11">
    <location>
        <begin position="32"/>
        <end position="184"/>
    </location>
</feature>
<feature type="binding site" evidence="9">
    <location>
        <position position="112"/>
    </location>
    <ligand>
        <name>Mg(2+)</name>
        <dbReference type="ChEBI" id="CHEBI:18420"/>
        <label>2</label>
    </ligand>
</feature>
<feature type="binding site" evidence="9">
    <location>
        <position position="272"/>
    </location>
    <ligand>
        <name>Mg(2+)</name>
        <dbReference type="ChEBI" id="CHEBI:18420"/>
        <label>2</label>
    </ligand>
</feature>
<feature type="binding site" evidence="9">
    <location>
        <position position="109"/>
    </location>
    <ligand>
        <name>Mg(2+)</name>
        <dbReference type="ChEBI" id="CHEBI:18420"/>
        <label>2</label>
    </ligand>
</feature>
<dbReference type="GO" id="GO:0006000">
    <property type="term" value="P:fructose metabolic process"/>
    <property type="evidence" value="ECO:0007669"/>
    <property type="project" value="TreeGrafter"/>
</dbReference>
<proteinExistence type="inferred from homology"/>
<comment type="catalytic activity">
    <reaction evidence="1 9">
        <text>beta-D-fructose 1,6-bisphosphate + H2O = beta-D-fructose 6-phosphate + phosphate</text>
        <dbReference type="Rhea" id="RHEA:11064"/>
        <dbReference type="ChEBI" id="CHEBI:15377"/>
        <dbReference type="ChEBI" id="CHEBI:32966"/>
        <dbReference type="ChEBI" id="CHEBI:43474"/>
        <dbReference type="ChEBI" id="CHEBI:57634"/>
        <dbReference type="EC" id="3.1.3.11"/>
    </reaction>
</comment>
<dbReference type="HAMAP" id="MF_01855">
    <property type="entry name" value="FBPase_class1"/>
    <property type="match status" value="1"/>
</dbReference>
<dbReference type="InterPro" id="IPR033391">
    <property type="entry name" value="FBPase_N"/>
</dbReference>
<evidence type="ECO:0000256" key="4">
    <source>
        <dbReference type="ARBA" id="ARBA00022723"/>
    </source>
</evidence>
<keyword evidence="5 9" id="KW-0378">Hydrolase</keyword>
<dbReference type="InterPro" id="IPR044015">
    <property type="entry name" value="FBPase_C_dom"/>
</dbReference>
<dbReference type="PANTHER" id="PTHR11556:SF35">
    <property type="entry name" value="SEDOHEPTULOSE-1,7-BISPHOSPHATASE, CHLOROPLASTIC"/>
    <property type="match status" value="1"/>
</dbReference>
<keyword evidence="14" id="KW-1185">Reference proteome</keyword>
<evidence type="ECO:0000256" key="6">
    <source>
        <dbReference type="ARBA" id="ARBA00022842"/>
    </source>
</evidence>
<protein>
    <recommendedName>
        <fullName evidence="9">Fructose-1,6-bisphosphatase class 1</fullName>
        <shortName evidence="9">FBPase class 1</shortName>
        <ecNumber evidence="9">3.1.3.11</ecNumber>
    </recommendedName>
    <alternativeName>
        <fullName evidence="9">D-fructose-1,6-bisphosphate 1-phosphohydrolase class 1</fullName>
    </alternativeName>
</protein>
<dbReference type="EC" id="3.1.3.11" evidence="9"/>
<evidence type="ECO:0000256" key="3">
    <source>
        <dbReference type="ARBA" id="ARBA00022490"/>
    </source>
</evidence>
<keyword evidence="3 9" id="KW-0963">Cytoplasm</keyword>
<accession>A0A176Z815</accession>
<dbReference type="PRINTS" id="PR00115">
    <property type="entry name" value="F16BPHPHTASE"/>
</dbReference>
<feature type="binding site" evidence="9">
    <location>
        <position position="200"/>
    </location>
    <ligand>
        <name>substrate</name>
    </ligand>
</feature>
<dbReference type="GO" id="GO:0005829">
    <property type="term" value="C:cytosol"/>
    <property type="evidence" value="ECO:0007669"/>
    <property type="project" value="TreeGrafter"/>
</dbReference>
<dbReference type="GO" id="GO:0006094">
    <property type="term" value="P:gluconeogenesis"/>
    <property type="evidence" value="ECO:0007669"/>
    <property type="project" value="UniProtKB-UniRule"/>
</dbReference>
<dbReference type="InterPro" id="IPR000146">
    <property type="entry name" value="FBPase_class-1"/>
</dbReference>
<comment type="caution">
    <text evidence="9">Lacks conserved residue(s) required for the propagation of feature annotation.</text>
</comment>
<evidence type="ECO:0000313" key="14">
    <source>
        <dbReference type="Proteomes" id="UP000077173"/>
    </source>
</evidence>
<dbReference type="GO" id="GO:0006002">
    <property type="term" value="P:fructose 6-phosphate metabolic process"/>
    <property type="evidence" value="ECO:0007669"/>
    <property type="project" value="TreeGrafter"/>
</dbReference>
<feature type="binding site" evidence="9">
    <location>
        <begin position="112"/>
        <end position="115"/>
    </location>
    <ligand>
        <name>substrate</name>
    </ligand>
</feature>
<evidence type="ECO:0000256" key="9">
    <source>
        <dbReference type="HAMAP-Rule" id="MF_01855"/>
    </source>
</evidence>
<comment type="subcellular location">
    <subcellularLocation>
        <location evidence="9">Cytoplasm</location>
    </subcellularLocation>
</comment>
<dbReference type="GO" id="GO:0000287">
    <property type="term" value="F:magnesium ion binding"/>
    <property type="evidence" value="ECO:0007669"/>
    <property type="project" value="UniProtKB-UniRule"/>
</dbReference>
<evidence type="ECO:0000259" key="12">
    <source>
        <dbReference type="Pfam" id="PF18913"/>
    </source>
</evidence>